<dbReference type="AlphaFoldDB" id="A0A835ZS86"/>
<organism evidence="1 2">
    <name type="scientific">Ovis aries</name>
    <name type="common">Sheep</name>
    <dbReference type="NCBI Taxonomy" id="9940"/>
    <lineage>
        <taxon>Eukaryota</taxon>
        <taxon>Metazoa</taxon>
        <taxon>Chordata</taxon>
        <taxon>Craniata</taxon>
        <taxon>Vertebrata</taxon>
        <taxon>Euteleostomi</taxon>
        <taxon>Mammalia</taxon>
        <taxon>Eutheria</taxon>
        <taxon>Laurasiatheria</taxon>
        <taxon>Artiodactyla</taxon>
        <taxon>Ruminantia</taxon>
        <taxon>Pecora</taxon>
        <taxon>Bovidae</taxon>
        <taxon>Caprinae</taxon>
        <taxon>Ovis</taxon>
    </lineage>
</organism>
<dbReference type="EMBL" id="JAEMGP010000024">
    <property type="protein sequence ID" value="KAG5194945.1"/>
    <property type="molecule type" value="Genomic_DNA"/>
</dbReference>
<sequence length="180" mass="20126">MPRHSAKNPWLVSGPSQFSHWQMTSPEFNDGIHAFLAARQATGCPDHLGLHARLERTRLSRAEFTEMHDCMRVAALVSKTEQTLSCDIGVVLKEVWGGEGSTPDPMDREAPPKSSPFLRFHPAGEDLRRQQVPLRTTPMGPRLGLHKLLTTVEMISPSSPLIPETFNKYMTPLDPPQSHQ</sequence>
<evidence type="ECO:0000313" key="1">
    <source>
        <dbReference type="EMBL" id="KAG5194945.1"/>
    </source>
</evidence>
<proteinExistence type="predicted"/>
<comment type="caution">
    <text evidence="1">The sequence shown here is derived from an EMBL/GenBank/DDBJ whole genome shotgun (WGS) entry which is preliminary data.</text>
</comment>
<dbReference type="Proteomes" id="UP000664991">
    <property type="component" value="Unassembled WGS sequence"/>
</dbReference>
<evidence type="ECO:0000313" key="2">
    <source>
        <dbReference type="Proteomes" id="UP000664991"/>
    </source>
</evidence>
<protein>
    <submittedName>
        <fullName evidence="1">Uncharacterized protein</fullName>
    </submittedName>
</protein>
<gene>
    <name evidence="1" type="ORF">JEQ12_012234</name>
</gene>
<name>A0A835ZS86_SHEEP</name>
<reference evidence="1 2" key="1">
    <citation type="submission" date="2020-12" db="EMBL/GenBank/DDBJ databases">
        <title>De novo assembly of Tibetan sheep genome.</title>
        <authorList>
            <person name="Li X."/>
        </authorList>
    </citation>
    <scope>NUCLEOTIDE SEQUENCE [LARGE SCALE GENOMIC DNA]</scope>
    <source>
        <tissue evidence="1">Heart</tissue>
    </source>
</reference>
<accession>A0A835ZS86</accession>